<evidence type="ECO:0000256" key="1">
    <source>
        <dbReference type="ARBA" id="ARBA00004651"/>
    </source>
</evidence>
<dbReference type="InterPro" id="IPR003838">
    <property type="entry name" value="ABC3_permease_C"/>
</dbReference>
<evidence type="ECO:0000259" key="7">
    <source>
        <dbReference type="Pfam" id="PF02687"/>
    </source>
</evidence>
<sequence length="638" mass="72339">MTFRRFAINNVFRNKRTYAAYFCSSAFSVMIFFVYAMFIFHPGVEEGVTKQVAISGMKAAEVIIYVFSYLFILYSVGAFLKSRSREFGVLMMHGMSRRQLNHLVFIENMLIGFLAIISGMVVGIVFGKVFLMVGTRIMDVKDLTFYLSWKPIALTFFSFIVLFLIISLATSVFIRGNQLIELLKGSAKPKKEPKSSVLVSLGTAVLLIASYYLAVTTTEENIAYRMLVVPFMTIVATYFLYAQLSVFLLRLLKKNKAIYWRKTRLITISDLAYKMKDNARMFFFVTIVSTVAFCAVGSLAAMSTMDREMRIQYPLGVSYVSSPGNHLEVKHLAVIEQDLHERHLKSQLLTLKVKTQTSTQSGQEVQLISNSAYNRFAKTLRFARIQLKGDEAKLMPNSLQQVKNFKHKKMTVTLKESGTTLMLNGVTKQILDNYMLPNAIVIPDHVYQKIHSAKTADELSYHNDTYYGFYVKDWVKTNGVGASIQSELMNDNGDRPPKYMFQTAGTNYVLQHQTYSVMFFIGLLVGVVFFIAAGSFLYFRLYTDLGRDSRQYRAVSKIGMSEEELGRSATTQLGLLFFIPIIVAMVHSAFAFVALQSLFNLSIASSTFWVLGGFAIAQILYFLLIRSLYLRHLKEAIA</sequence>
<keyword evidence="4 6" id="KW-1133">Transmembrane helix</keyword>
<feature type="transmembrane region" description="Helical" evidence="6">
    <location>
        <begin position="281"/>
        <end position="302"/>
    </location>
</feature>
<feature type="domain" description="ABC3 transporter permease C-terminal" evidence="7">
    <location>
        <begin position="62"/>
        <end position="176"/>
    </location>
</feature>
<feature type="transmembrane region" description="Helical" evidence="6">
    <location>
        <begin position="517"/>
        <end position="539"/>
    </location>
</feature>
<comment type="similarity">
    <text evidence="6">Belongs to the ABC-4 integral membrane protein family.</text>
</comment>
<keyword evidence="6" id="KW-0813">Transport</keyword>
<dbReference type="PANTHER" id="PTHR46795">
    <property type="entry name" value="ABC TRANSPORTER PERMEASE-RELATED-RELATED"/>
    <property type="match status" value="1"/>
</dbReference>
<organism evidence="8 9">
    <name type="scientific">Camelliibacillus cellulosilyticus</name>
    <dbReference type="NCBI Taxonomy" id="2174486"/>
    <lineage>
        <taxon>Bacteria</taxon>
        <taxon>Bacillati</taxon>
        <taxon>Bacillota</taxon>
        <taxon>Bacilli</taxon>
        <taxon>Bacillales</taxon>
        <taxon>Sporolactobacillaceae</taxon>
        <taxon>Camelliibacillus</taxon>
    </lineage>
</organism>
<evidence type="ECO:0000256" key="6">
    <source>
        <dbReference type="PIRNR" id="PIRNR018968"/>
    </source>
</evidence>
<comment type="caution">
    <text evidence="8">The sequence shown here is derived from an EMBL/GenBank/DDBJ whole genome shotgun (WGS) entry which is preliminary data.</text>
</comment>
<dbReference type="EMBL" id="JBHSFW010000012">
    <property type="protein sequence ID" value="MFC4619814.1"/>
    <property type="molecule type" value="Genomic_DNA"/>
</dbReference>
<dbReference type="PIRSF" id="PIRSF018968">
    <property type="entry name" value="ABC_permease_BceB"/>
    <property type="match status" value="1"/>
</dbReference>
<evidence type="ECO:0000256" key="2">
    <source>
        <dbReference type="ARBA" id="ARBA00022475"/>
    </source>
</evidence>
<evidence type="ECO:0000256" key="4">
    <source>
        <dbReference type="ARBA" id="ARBA00022989"/>
    </source>
</evidence>
<feature type="transmembrane region" description="Helical" evidence="6">
    <location>
        <begin position="151"/>
        <end position="174"/>
    </location>
</feature>
<keyword evidence="2 6" id="KW-1003">Cell membrane</keyword>
<protein>
    <submittedName>
        <fullName evidence="8">FtsX-like permease family protein</fullName>
    </submittedName>
</protein>
<feature type="transmembrane region" description="Helical" evidence="6">
    <location>
        <begin position="573"/>
        <end position="595"/>
    </location>
</feature>
<name>A0ABV9GNH9_9BACL</name>
<dbReference type="InterPro" id="IPR027022">
    <property type="entry name" value="ABC_permease_BceB-typ"/>
</dbReference>
<evidence type="ECO:0000256" key="3">
    <source>
        <dbReference type="ARBA" id="ARBA00022692"/>
    </source>
</evidence>
<evidence type="ECO:0000313" key="9">
    <source>
        <dbReference type="Proteomes" id="UP001596022"/>
    </source>
</evidence>
<keyword evidence="9" id="KW-1185">Reference proteome</keyword>
<proteinExistence type="inferred from homology"/>
<gene>
    <name evidence="8" type="ORF">ACFO4N_13965</name>
</gene>
<dbReference type="InterPro" id="IPR052536">
    <property type="entry name" value="ABC-4_Integral_Memb_Prot"/>
</dbReference>
<dbReference type="Pfam" id="PF02687">
    <property type="entry name" value="FtsX"/>
    <property type="match status" value="1"/>
</dbReference>
<comment type="subcellular location">
    <subcellularLocation>
        <location evidence="1 6">Cell membrane</location>
        <topology evidence="1 6">Multi-pass membrane protein</topology>
    </subcellularLocation>
</comment>
<feature type="transmembrane region" description="Helical" evidence="6">
    <location>
        <begin position="195"/>
        <end position="215"/>
    </location>
</feature>
<dbReference type="PANTHER" id="PTHR46795:SF2">
    <property type="entry name" value="ABC TRANSPORTER, PERMEASE PROTEIN"/>
    <property type="match status" value="1"/>
</dbReference>
<accession>A0ABV9GNH9</accession>
<feature type="transmembrane region" description="Helical" evidence="6">
    <location>
        <begin position="103"/>
        <end position="131"/>
    </location>
</feature>
<dbReference type="RefSeq" id="WP_376846906.1">
    <property type="nucleotide sequence ID" value="NZ_JBHSFW010000012.1"/>
</dbReference>
<keyword evidence="5 6" id="KW-0472">Membrane</keyword>
<feature type="transmembrane region" description="Helical" evidence="6">
    <location>
        <begin position="227"/>
        <end position="252"/>
    </location>
</feature>
<evidence type="ECO:0000256" key="5">
    <source>
        <dbReference type="ARBA" id="ARBA00023136"/>
    </source>
</evidence>
<keyword evidence="3 6" id="KW-0812">Transmembrane</keyword>
<reference evidence="9" key="1">
    <citation type="journal article" date="2019" name="Int. J. Syst. Evol. Microbiol.">
        <title>The Global Catalogue of Microorganisms (GCM) 10K type strain sequencing project: providing services to taxonomists for standard genome sequencing and annotation.</title>
        <authorList>
            <consortium name="The Broad Institute Genomics Platform"/>
            <consortium name="The Broad Institute Genome Sequencing Center for Infectious Disease"/>
            <person name="Wu L."/>
            <person name="Ma J."/>
        </authorList>
    </citation>
    <scope>NUCLEOTIDE SEQUENCE [LARGE SCALE GENOMIC DNA]</scope>
    <source>
        <strain evidence="9">CGMCC 1.16306</strain>
    </source>
</reference>
<feature type="transmembrane region" description="Helical" evidence="6">
    <location>
        <begin position="62"/>
        <end position="82"/>
    </location>
</feature>
<feature type="transmembrane region" description="Helical" evidence="6">
    <location>
        <begin position="601"/>
        <end position="624"/>
    </location>
</feature>
<dbReference type="Proteomes" id="UP001596022">
    <property type="component" value="Unassembled WGS sequence"/>
</dbReference>
<feature type="transmembrane region" description="Helical" evidence="6">
    <location>
        <begin position="21"/>
        <end position="42"/>
    </location>
</feature>
<evidence type="ECO:0000313" key="8">
    <source>
        <dbReference type="EMBL" id="MFC4619814.1"/>
    </source>
</evidence>